<keyword evidence="2" id="KW-0805">Transcription regulation</keyword>
<proteinExistence type="inferred from homology"/>
<dbReference type="GO" id="GO:0006351">
    <property type="term" value="P:DNA-templated transcription"/>
    <property type="evidence" value="ECO:0007669"/>
    <property type="project" value="TreeGrafter"/>
</dbReference>
<dbReference type="Proteomes" id="UP000233742">
    <property type="component" value="Chromosome"/>
</dbReference>
<dbReference type="SUPFAM" id="SSF53850">
    <property type="entry name" value="Periplasmic binding protein-like II"/>
    <property type="match status" value="1"/>
</dbReference>
<dbReference type="InterPro" id="IPR005119">
    <property type="entry name" value="LysR_subst-bd"/>
</dbReference>
<evidence type="ECO:0000256" key="4">
    <source>
        <dbReference type="ARBA" id="ARBA00023163"/>
    </source>
</evidence>
<protein>
    <submittedName>
        <fullName evidence="6">LysR family transcriptional regulator</fullName>
    </submittedName>
</protein>
<feature type="domain" description="HTH lysR-type" evidence="5">
    <location>
        <begin position="7"/>
        <end position="64"/>
    </location>
</feature>
<dbReference type="InterPro" id="IPR058163">
    <property type="entry name" value="LysR-type_TF_proteobact-type"/>
</dbReference>
<dbReference type="GO" id="GO:0003700">
    <property type="term" value="F:DNA-binding transcription factor activity"/>
    <property type="evidence" value="ECO:0007669"/>
    <property type="project" value="InterPro"/>
</dbReference>
<evidence type="ECO:0000256" key="2">
    <source>
        <dbReference type="ARBA" id="ARBA00023015"/>
    </source>
</evidence>
<keyword evidence="3" id="KW-0238">DNA-binding</keyword>
<dbReference type="OrthoDB" id="9804958at2"/>
<keyword evidence="7" id="KW-1185">Reference proteome</keyword>
<evidence type="ECO:0000256" key="1">
    <source>
        <dbReference type="ARBA" id="ARBA00009437"/>
    </source>
</evidence>
<dbReference type="InterPro" id="IPR036390">
    <property type="entry name" value="WH_DNA-bd_sf"/>
</dbReference>
<evidence type="ECO:0000313" key="6">
    <source>
        <dbReference type="EMBL" id="AUH35079.1"/>
    </source>
</evidence>
<dbReference type="Pfam" id="PF03466">
    <property type="entry name" value="LysR_substrate"/>
    <property type="match status" value="1"/>
</dbReference>
<comment type="similarity">
    <text evidence="1">Belongs to the LysR transcriptional regulatory family.</text>
</comment>
<dbReference type="EMBL" id="CP025408">
    <property type="protein sequence ID" value="AUH35079.1"/>
    <property type="molecule type" value="Genomic_DNA"/>
</dbReference>
<dbReference type="Gene3D" id="1.10.10.10">
    <property type="entry name" value="Winged helix-like DNA-binding domain superfamily/Winged helix DNA-binding domain"/>
    <property type="match status" value="1"/>
</dbReference>
<dbReference type="PANTHER" id="PTHR30537:SF74">
    <property type="entry name" value="HTH-TYPE TRANSCRIPTIONAL REGULATOR TRPI"/>
    <property type="match status" value="1"/>
</dbReference>
<organism evidence="6 7">
    <name type="scientific">Paracoccus tegillarcae</name>
    <dbReference type="NCBI Taxonomy" id="1529068"/>
    <lineage>
        <taxon>Bacteria</taxon>
        <taxon>Pseudomonadati</taxon>
        <taxon>Pseudomonadota</taxon>
        <taxon>Alphaproteobacteria</taxon>
        <taxon>Rhodobacterales</taxon>
        <taxon>Paracoccaceae</taxon>
        <taxon>Paracoccus</taxon>
    </lineage>
</organism>
<dbReference type="AlphaFoldDB" id="A0A2K9EKX3"/>
<gene>
    <name evidence="6" type="ORF">CUV01_18370</name>
</gene>
<accession>A0A2K9EKX3</accession>
<dbReference type="InterPro" id="IPR036388">
    <property type="entry name" value="WH-like_DNA-bd_sf"/>
</dbReference>
<dbReference type="GO" id="GO:0043565">
    <property type="term" value="F:sequence-specific DNA binding"/>
    <property type="evidence" value="ECO:0007669"/>
    <property type="project" value="TreeGrafter"/>
</dbReference>
<dbReference type="PROSITE" id="PS50931">
    <property type="entry name" value="HTH_LYSR"/>
    <property type="match status" value="1"/>
</dbReference>
<evidence type="ECO:0000256" key="3">
    <source>
        <dbReference type="ARBA" id="ARBA00023125"/>
    </source>
</evidence>
<dbReference type="Pfam" id="PF00126">
    <property type="entry name" value="HTH_1"/>
    <property type="match status" value="1"/>
</dbReference>
<dbReference type="SUPFAM" id="SSF46785">
    <property type="entry name" value="Winged helix' DNA-binding domain"/>
    <property type="match status" value="1"/>
</dbReference>
<sequence length="300" mass="32507">MNALNRISLSGLRAIEAAARLGTLNAAADELGVTAGALSQRIARTEAQLGQPVFDRSGQSLRPTELGRDIAARLTRGMSELSAAVALADPTADTTLTISVAPLFASRWLVWRLPRFSQAHPGIRVRIEPASRMVSPGIDGIDIGLRIGQGNWPGLRLDRLMPQRFFPVCAPALADRLHHADDLRNIPVIRENARLQGWQEWLSPHRMQPDDLPDGPELADGGLCLNAAISGQGVFMAWAVLAADALTEGTLIRPLPGEATNSEYYWLATAPESHRKPAIGWFRTWLRQELAASLGKGDDG</sequence>
<evidence type="ECO:0000259" key="5">
    <source>
        <dbReference type="PROSITE" id="PS50931"/>
    </source>
</evidence>
<dbReference type="CDD" id="cd08432">
    <property type="entry name" value="PBP2_GcdR_TrpI_HvrB_AmpR_like"/>
    <property type="match status" value="1"/>
</dbReference>
<dbReference type="Gene3D" id="3.40.190.10">
    <property type="entry name" value="Periplasmic binding protein-like II"/>
    <property type="match status" value="2"/>
</dbReference>
<dbReference type="KEGG" id="paro:CUV01_18370"/>
<dbReference type="InterPro" id="IPR000847">
    <property type="entry name" value="LysR_HTH_N"/>
</dbReference>
<name>A0A2K9EKX3_9RHOB</name>
<keyword evidence="4" id="KW-0804">Transcription</keyword>
<dbReference type="PANTHER" id="PTHR30537">
    <property type="entry name" value="HTH-TYPE TRANSCRIPTIONAL REGULATOR"/>
    <property type="match status" value="1"/>
</dbReference>
<reference evidence="6 7" key="1">
    <citation type="submission" date="2017-12" db="EMBL/GenBank/DDBJ databases">
        <authorList>
            <person name="Hurst M.R.H."/>
        </authorList>
    </citation>
    <scope>NUCLEOTIDE SEQUENCE [LARGE SCALE GENOMIC DNA]</scope>
    <source>
        <strain evidence="6 7">BM15</strain>
    </source>
</reference>
<evidence type="ECO:0000313" key="7">
    <source>
        <dbReference type="Proteomes" id="UP000233742"/>
    </source>
</evidence>